<proteinExistence type="predicted"/>
<keyword evidence="3" id="KW-1185">Reference proteome</keyword>
<evidence type="ECO:0000313" key="2">
    <source>
        <dbReference type="EMBL" id="GAA2845843.1"/>
    </source>
</evidence>
<dbReference type="EMBL" id="BAAAVI010000001">
    <property type="protein sequence ID" value="GAA2845843.1"/>
    <property type="molecule type" value="Genomic_DNA"/>
</dbReference>
<feature type="region of interest" description="Disordered" evidence="1">
    <location>
        <begin position="1"/>
        <end position="66"/>
    </location>
</feature>
<feature type="compositionally biased region" description="Polar residues" evidence="1">
    <location>
        <begin position="32"/>
        <end position="47"/>
    </location>
</feature>
<sequence length="81" mass="8718">MPGRSREINRMPGSVTTSPPNPSHRLIAAPEKNSTGTPSSGPHSAQPSLRPEGSSVRPDRSASTIPYFILAKYRRAPVTDH</sequence>
<comment type="caution">
    <text evidence="2">The sequence shown here is derived from an EMBL/GenBank/DDBJ whole genome shotgun (WGS) entry which is preliminary data.</text>
</comment>
<protein>
    <submittedName>
        <fullName evidence="2">Uncharacterized protein</fullName>
    </submittedName>
</protein>
<evidence type="ECO:0000256" key="1">
    <source>
        <dbReference type="SAM" id="MobiDB-lite"/>
    </source>
</evidence>
<evidence type="ECO:0000313" key="3">
    <source>
        <dbReference type="Proteomes" id="UP001500831"/>
    </source>
</evidence>
<gene>
    <name evidence="2" type="ORF">GCM10010517_02360</name>
</gene>
<organism evidence="2 3">
    <name type="scientific">Streptosporangium fragile</name>
    <dbReference type="NCBI Taxonomy" id="46186"/>
    <lineage>
        <taxon>Bacteria</taxon>
        <taxon>Bacillati</taxon>
        <taxon>Actinomycetota</taxon>
        <taxon>Actinomycetes</taxon>
        <taxon>Streptosporangiales</taxon>
        <taxon>Streptosporangiaceae</taxon>
        <taxon>Streptosporangium</taxon>
    </lineage>
</organism>
<dbReference type="Proteomes" id="UP001500831">
    <property type="component" value="Unassembled WGS sequence"/>
</dbReference>
<name>A0ABN3VQC7_9ACTN</name>
<accession>A0ABN3VQC7</accession>
<reference evidence="2 3" key="1">
    <citation type="journal article" date="2019" name="Int. J. Syst. Evol. Microbiol.">
        <title>The Global Catalogue of Microorganisms (GCM) 10K type strain sequencing project: providing services to taxonomists for standard genome sequencing and annotation.</title>
        <authorList>
            <consortium name="The Broad Institute Genomics Platform"/>
            <consortium name="The Broad Institute Genome Sequencing Center for Infectious Disease"/>
            <person name="Wu L."/>
            <person name="Ma J."/>
        </authorList>
    </citation>
    <scope>NUCLEOTIDE SEQUENCE [LARGE SCALE GENOMIC DNA]</scope>
    <source>
        <strain evidence="2 3">JCM 6242</strain>
    </source>
</reference>